<feature type="non-terminal residue" evidence="1">
    <location>
        <position position="1"/>
    </location>
</feature>
<gene>
    <name evidence="1" type="ORF">RPERSI_LOCUS36291</name>
</gene>
<keyword evidence="2" id="KW-1185">Reference proteome</keyword>
<evidence type="ECO:0000313" key="2">
    <source>
        <dbReference type="Proteomes" id="UP000789920"/>
    </source>
</evidence>
<evidence type="ECO:0000313" key="1">
    <source>
        <dbReference type="EMBL" id="CAG8850847.1"/>
    </source>
</evidence>
<name>A0ACA9SX22_9GLOM</name>
<feature type="non-terminal residue" evidence="1">
    <location>
        <position position="110"/>
    </location>
</feature>
<dbReference type="Proteomes" id="UP000789920">
    <property type="component" value="Unassembled WGS sequence"/>
</dbReference>
<sequence length="110" mass="12561">VSTNRRTLWTAADSEDLAYYSSARLKVSWNIYLFNTVLPKAWAKFLVRLPIEVPSINQSEFYDFWPIVQKSISGSSTNFFERLLLSTVENLNIDDEVFCGPSVSYVLGNV</sequence>
<accession>A0ACA9SX22</accession>
<comment type="caution">
    <text evidence="1">The sequence shown here is derived from an EMBL/GenBank/DDBJ whole genome shotgun (WGS) entry which is preliminary data.</text>
</comment>
<dbReference type="EMBL" id="CAJVQC010172950">
    <property type="protein sequence ID" value="CAG8850847.1"/>
    <property type="molecule type" value="Genomic_DNA"/>
</dbReference>
<protein>
    <submittedName>
        <fullName evidence="1">15764_t:CDS:1</fullName>
    </submittedName>
</protein>
<organism evidence="1 2">
    <name type="scientific">Racocetra persica</name>
    <dbReference type="NCBI Taxonomy" id="160502"/>
    <lineage>
        <taxon>Eukaryota</taxon>
        <taxon>Fungi</taxon>
        <taxon>Fungi incertae sedis</taxon>
        <taxon>Mucoromycota</taxon>
        <taxon>Glomeromycotina</taxon>
        <taxon>Glomeromycetes</taxon>
        <taxon>Diversisporales</taxon>
        <taxon>Gigasporaceae</taxon>
        <taxon>Racocetra</taxon>
    </lineage>
</organism>
<proteinExistence type="predicted"/>
<reference evidence="1" key="1">
    <citation type="submission" date="2021-06" db="EMBL/GenBank/DDBJ databases">
        <authorList>
            <person name="Kallberg Y."/>
            <person name="Tangrot J."/>
            <person name="Rosling A."/>
        </authorList>
    </citation>
    <scope>NUCLEOTIDE SEQUENCE</scope>
    <source>
        <strain evidence="1">MA461A</strain>
    </source>
</reference>